<dbReference type="AlphaFoldDB" id="A0A382TJ85"/>
<dbReference type="GO" id="GO:0019346">
    <property type="term" value="P:transsulfuration"/>
    <property type="evidence" value="ECO:0007669"/>
    <property type="project" value="InterPro"/>
</dbReference>
<name>A0A382TJ85_9ZZZZ</name>
<dbReference type="Gene3D" id="3.90.1150.10">
    <property type="entry name" value="Aspartate Aminotransferase, domain 1"/>
    <property type="match status" value="1"/>
</dbReference>
<dbReference type="Gene3D" id="3.40.640.10">
    <property type="entry name" value="Type I PLP-dependent aspartate aminotransferase-like (Major domain)"/>
    <property type="match status" value="1"/>
</dbReference>
<dbReference type="GO" id="GO:0009086">
    <property type="term" value="P:methionine biosynthetic process"/>
    <property type="evidence" value="ECO:0007669"/>
    <property type="project" value="UniProtKB-ARBA"/>
</dbReference>
<feature type="non-terminal residue" evidence="3">
    <location>
        <position position="1"/>
    </location>
</feature>
<evidence type="ECO:0000256" key="2">
    <source>
        <dbReference type="ARBA" id="ARBA00022898"/>
    </source>
</evidence>
<dbReference type="InterPro" id="IPR015424">
    <property type="entry name" value="PyrdxlP-dep_Trfase"/>
</dbReference>
<dbReference type="PANTHER" id="PTHR11808">
    <property type="entry name" value="TRANS-SULFURATION ENZYME FAMILY MEMBER"/>
    <property type="match status" value="1"/>
</dbReference>
<proteinExistence type="predicted"/>
<dbReference type="InterPro" id="IPR000277">
    <property type="entry name" value="Cys/Met-Metab_PyrdxlP-dep_enz"/>
</dbReference>
<comment type="cofactor">
    <cofactor evidence="1">
        <name>pyridoxal 5'-phosphate</name>
        <dbReference type="ChEBI" id="CHEBI:597326"/>
    </cofactor>
</comment>
<evidence type="ECO:0000256" key="1">
    <source>
        <dbReference type="ARBA" id="ARBA00001933"/>
    </source>
</evidence>
<dbReference type="InterPro" id="IPR015422">
    <property type="entry name" value="PyrdxlP-dep_Trfase_small"/>
</dbReference>
<dbReference type="GO" id="GO:0016846">
    <property type="term" value="F:carbon-sulfur lyase activity"/>
    <property type="evidence" value="ECO:0007669"/>
    <property type="project" value="TreeGrafter"/>
</dbReference>
<reference evidence="3" key="1">
    <citation type="submission" date="2018-05" db="EMBL/GenBank/DDBJ databases">
        <authorList>
            <person name="Lanie J.A."/>
            <person name="Ng W.-L."/>
            <person name="Kazmierczak K.M."/>
            <person name="Andrzejewski T.M."/>
            <person name="Davidsen T.M."/>
            <person name="Wayne K.J."/>
            <person name="Tettelin H."/>
            <person name="Glass J.I."/>
            <person name="Rusch D."/>
            <person name="Podicherti R."/>
            <person name="Tsui H.-C.T."/>
            <person name="Winkler M.E."/>
        </authorList>
    </citation>
    <scope>NUCLEOTIDE SEQUENCE</scope>
</reference>
<dbReference type="PANTHER" id="PTHR11808:SF80">
    <property type="entry name" value="CYSTATHIONINE GAMMA-LYASE"/>
    <property type="match status" value="1"/>
</dbReference>
<dbReference type="GO" id="GO:0005737">
    <property type="term" value="C:cytoplasm"/>
    <property type="evidence" value="ECO:0007669"/>
    <property type="project" value="TreeGrafter"/>
</dbReference>
<organism evidence="3">
    <name type="scientific">marine metagenome</name>
    <dbReference type="NCBI Taxonomy" id="408172"/>
    <lineage>
        <taxon>unclassified sequences</taxon>
        <taxon>metagenomes</taxon>
        <taxon>ecological metagenomes</taxon>
    </lineage>
</organism>
<evidence type="ECO:0008006" key="4">
    <source>
        <dbReference type="Google" id="ProtNLM"/>
    </source>
</evidence>
<gene>
    <name evidence="3" type="ORF">METZ01_LOCUS374411</name>
</gene>
<dbReference type="SUPFAM" id="SSF53383">
    <property type="entry name" value="PLP-dependent transferases"/>
    <property type="match status" value="1"/>
</dbReference>
<dbReference type="GO" id="GO:0030170">
    <property type="term" value="F:pyridoxal phosphate binding"/>
    <property type="evidence" value="ECO:0007669"/>
    <property type="project" value="InterPro"/>
</dbReference>
<accession>A0A382TJ85</accession>
<sequence>PMMQMFDISAIAELAHQAGGRLIVDNVFATPVFQRPLELGADIVVYSTTKHIDGQGRTVGGAILTNDETYYQDYLRMFVRHTGPTLSPFNAWILTKALETLDLRVHQQATNAADVAEFLLKQPCVTKVIFPGLSDHPQFELGQKQMRGPGTIVAIELEGDQARAFRFLNSLQMIDISNNLGDAKSMVTHPASTTHQRLSDQERSQLGIKGSLVRFSIGLEDVEDIKGDIIQALGA</sequence>
<evidence type="ECO:0000313" key="3">
    <source>
        <dbReference type="EMBL" id="SVD21557.1"/>
    </source>
</evidence>
<dbReference type="Pfam" id="PF01053">
    <property type="entry name" value="Cys_Met_Meta_PP"/>
    <property type="match status" value="1"/>
</dbReference>
<dbReference type="FunFam" id="3.90.1150.10:FF:000033">
    <property type="entry name" value="Cystathionine gamma-synthase"/>
    <property type="match status" value="1"/>
</dbReference>
<keyword evidence="2" id="KW-0663">Pyridoxal phosphate</keyword>
<dbReference type="EMBL" id="UINC01136661">
    <property type="protein sequence ID" value="SVD21557.1"/>
    <property type="molecule type" value="Genomic_DNA"/>
</dbReference>
<protein>
    <recommendedName>
        <fullName evidence="4">O-succinylhomoserine sulfhydrylase</fullName>
    </recommendedName>
</protein>
<dbReference type="InterPro" id="IPR015421">
    <property type="entry name" value="PyrdxlP-dep_Trfase_major"/>
</dbReference>